<dbReference type="PANTHER" id="PTHR47505">
    <property type="entry name" value="DNA UTILIZATION PROTEIN YHGH"/>
    <property type="match status" value="1"/>
</dbReference>
<dbReference type="InterPro" id="IPR000836">
    <property type="entry name" value="PRTase_dom"/>
</dbReference>
<dbReference type="Gene3D" id="3.40.50.2020">
    <property type="match status" value="1"/>
</dbReference>
<evidence type="ECO:0000313" key="3">
    <source>
        <dbReference type="EMBL" id="MDP9801361.1"/>
    </source>
</evidence>
<dbReference type="Proteomes" id="UP001235966">
    <property type="component" value="Unassembled WGS sequence"/>
</dbReference>
<comment type="similarity">
    <text evidence="1">Belongs to the ComF/GntX family.</text>
</comment>
<reference evidence="3 4" key="1">
    <citation type="submission" date="2023-07" db="EMBL/GenBank/DDBJ databases">
        <title>Sequencing the genomes of 1000 actinobacteria strains.</title>
        <authorList>
            <person name="Klenk H.-P."/>
        </authorList>
    </citation>
    <scope>NUCLEOTIDE SEQUENCE [LARGE SCALE GENOMIC DNA]</scope>
    <source>
        <strain evidence="3 4">DSM 102162</strain>
    </source>
</reference>
<accession>A0ABT9NDB6</accession>
<comment type="caution">
    <text evidence="3">The sequence shown here is derived from an EMBL/GenBank/DDBJ whole genome shotgun (WGS) entry which is preliminary data.</text>
</comment>
<dbReference type="RefSeq" id="WP_278059300.1">
    <property type="nucleotide sequence ID" value="NZ_CP121247.1"/>
</dbReference>
<evidence type="ECO:0000259" key="2">
    <source>
        <dbReference type="Pfam" id="PF00156"/>
    </source>
</evidence>
<dbReference type="InterPro" id="IPR029057">
    <property type="entry name" value="PRTase-like"/>
</dbReference>
<dbReference type="SUPFAM" id="SSF53271">
    <property type="entry name" value="PRTase-like"/>
    <property type="match status" value="1"/>
</dbReference>
<dbReference type="InterPro" id="IPR051910">
    <property type="entry name" value="ComF/GntX_DNA_util-trans"/>
</dbReference>
<proteinExistence type="inferred from homology"/>
<protein>
    <submittedName>
        <fullName evidence="3">Amidophosphoribosyltransferase</fullName>
    </submittedName>
</protein>
<gene>
    <name evidence="3" type="ORF">J2S49_001437</name>
</gene>
<feature type="domain" description="Phosphoribosyltransferase" evidence="2">
    <location>
        <begin position="188"/>
        <end position="226"/>
    </location>
</feature>
<dbReference type="PANTHER" id="PTHR47505:SF1">
    <property type="entry name" value="DNA UTILIZATION PROTEIN YHGH"/>
    <property type="match status" value="1"/>
</dbReference>
<dbReference type="CDD" id="cd06223">
    <property type="entry name" value="PRTases_typeI"/>
    <property type="match status" value="1"/>
</dbReference>
<organism evidence="3 4">
    <name type="scientific">Arcanobacterium wilhelmae</name>
    <dbReference type="NCBI Taxonomy" id="1803177"/>
    <lineage>
        <taxon>Bacteria</taxon>
        <taxon>Bacillati</taxon>
        <taxon>Actinomycetota</taxon>
        <taxon>Actinomycetes</taxon>
        <taxon>Actinomycetales</taxon>
        <taxon>Actinomycetaceae</taxon>
        <taxon>Arcanobacterium</taxon>
    </lineage>
</organism>
<dbReference type="EMBL" id="JAUSQW010000001">
    <property type="protein sequence ID" value="MDP9801361.1"/>
    <property type="molecule type" value="Genomic_DNA"/>
</dbReference>
<name>A0ABT9NDB6_9ACTO</name>
<sequence>MLDTLLDLVFPQWCAGCGRWDTPLCEECRAEFLSRWRDCSADAPFLMLVREDGEEPAFPVFCLGTYEGRRRRCIISWKNQASAPLDHAMASLIPDVAGLALPEHVTVVPAPSSPSRERRGMFVAGVLGQQVAELGGWRYANVLRKAKRNWKREIELRADVALGRARRGLRIQARGAKSRAMSVRRLNGDVVLVDDVLTTGATLAGAAHAVADAGGRVVGAFVLASAKNPRRV</sequence>
<keyword evidence="4" id="KW-1185">Reference proteome</keyword>
<dbReference type="Pfam" id="PF00156">
    <property type="entry name" value="Pribosyltran"/>
    <property type="match status" value="1"/>
</dbReference>
<evidence type="ECO:0000256" key="1">
    <source>
        <dbReference type="ARBA" id="ARBA00008007"/>
    </source>
</evidence>
<evidence type="ECO:0000313" key="4">
    <source>
        <dbReference type="Proteomes" id="UP001235966"/>
    </source>
</evidence>